<evidence type="ECO:0000313" key="2">
    <source>
        <dbReference type="EMBL" id="RHE77376.1"/>
    </source>
</evidence>
<evidence type="ECO:0000259" key="1">
    <source>
        <dbReference type="Pfam" id="PF12571"/>
    </source>
</evidence>
<name>A0A414KKN1_9FIRM</name>
<reference evidence="2 3" key="1">
    <citation type="submission" date="2018-08" db="EMBL/GenBank/DDBJ databases">
        <title>A genome reference for cultivated species of the human gut microbiota.</title>
        <authorList>
            <person name="Zou Y."/>
            <person name="Xue W."/>
            <person name="Luo G."/>
        </authorList>
    </citation>
    <scope>NUCLEOTIDE SEQUENCE [LARGE SCALE GENOMIC DNA]</scope>
    <source>
        <strain evidence="2 3">AM27-32LB</strain>
    </source>
</reference>
<feature type="domain" description="Phage tail fibre protein N-terminal" evidence="1">
    <location>
        <begin position="4"/>
        <end position="110"/>
    </location>
</feature>
<comment type="caution">
    <text evidence="2">The sequence shown here is derived from an EMBL/GenBank/DDBJ whole genome shotgun (WGS) entry which is preliminary data.</text>
</comment>
<dbReference type="InterPro" id="IPR022225">
    <property type="entry name" value="Phage_tail_fibre_N"/>
</dbReference>
<organism evidence="2 3">
    <name type="scientific">Blautia obeum</name>
    <dbReference type="NCBI Taxonomy" id="40520"/>
    <lineage>
        <taxon>Bacteria</taxon>
        <taxon>Bacillati</taxon>
        <taxon>Bacillota</taxon>
        <taxon>Clostridia</taxon>
        <taxon>Lachnospirales</taxon>
        <taxon>Lachnospiraceae</taxon>
        <taxon>Blautia</taxon>
    </lineage>
</organism>
<dbReference type="Pfam" id="PF12571">
    <property type="entry name" value="Phage_tail_fib"/>
    <property type="match status" value="1"/>
</dbReference>
<dbReference type="Proteomes" id="UP000283928">
    <property type="component" value="Unassembled WGS sequence"/>
</dbReference>
<accession>A0A414KKN1</accession>
<evidence type="ECO:0000313" key="3">
    <source>
        <dbReference type="Proteomes" id="UP000283928"/>
    </source>
</evidence>
<dbReference type="RefSeq" id="WP_046438178.1">
    <property type="nucleotide sequence ID" value="NZ_JAQEBC010000016.1"/>
</dbReference>
<sequence>MAGTTVTTLAKKKMVKARAGISSLPKIVGMAFGDGGVDSGGTVKPHSADQNTLHHELLRKNVDGYEVLSDTKIRYRCTLAENELANTYISEVGLYDADGDMVAMKAFLKKGKDADMECVFECDDTF</sequence>
<gene>
    <name evidence="2" type="ORF">DW723_03085</name>
</gene>
<proteinExistence type="predicted"/>
<protein>
    <recommendedName>
        <fullName evidence="1">Phage tail fibre protein N-terminal domain-containing protein</fullName>
    </recommendedName>
</protein>
<dbReference type="AlphaFoldDB" id="A0A414KKN1"/>
<dbReference type="EMBL" id="QSKO01000003">
    <property type="protein sequence ID" value="RHE77376.1"/>
    <property type="molecule type" value="Genomic_DNA"/>
</dbReference>